<dbReference type="RefSeq" id="WP_394607702.1">
    <property type="nucleotide sequence ID" value="NZ_JBIHSN010000002.1"/>
</dbReference>
<dbReference type="SMART" id="SM00267">
    <property type="entry name" value="GGDEF"/>
    <property type="match status" value="1"/>
</dbReference>
<dbReference type="CDD" id="cd01949">
    <property type="entry name" value="GGDEF"/>
    <property type="match status" value="1"/>
</dbReference>
<dbReference type="NCBIfam" id="TIGR00254">
    <property type="entry name" value="GGDEF"/>
    <property type="match status" value="1"/>
</dbReference>
<evidence type="ECO:0000259" key="4">
    <source>
        <dbReference type="PROSITE" id="PS50887"/>
    </source>
</evidence>
<dbReference type="SUPFAM" id="SSF55073">
    <property type="entry name" value="Nucleotide cyclase"/>
    <property type="match status" value="1"/>
</dbReference>
<dbReference type="InterPro" id="IPR050469">
    <property type="entry name" value="Diguanylate_Cyclase"/>
</dbReference>
<feature type="domain" description="GGDEF" evidence="4">
    <location>
        <begin position="338"/>
        <end position="462"/>
    </location>
</feature>
<feature type="transmembrane region" description="Helical" evidence="3">
    <location>
        <begin position="283"/>
        <end position="301"/>
    </location>
</feature>
<dbReference type="PANTHER" id="PTHR45138">
    <property type="entry name" value="REGULATORY COMPONENTS OF SENSORY TRANSDUCTION SYSTEM"/>
    <property type="match status" value="1"/>
</dbReference>
<keyword evidence="3" id="KW-0812">Transmembrane</keyword>
<organism evidence="5 6">
    <name type="scientific">Vibrio rumoiensis</name>
    <dbReference type="NCBI Taxonomy" id="76258"/>
    <lineage>
        <taxon>Bacteria</taxon>
        <taxon>Pseudomonadati</taxon>
        <taxon>Pseudomonadota</taxon>
        <taxon>Gammaproteobacteria</taxon>
        <taxon>Vibrionales</taxon>
        <taxon>Vibrionaceae</taxon>
        <taxon>Vibrio</taxon>
    </lineage>
</organism>
<proteinExistence type="predicted"/>
<comment type="catalytic activity">
    <reaction evidence="2">
        <text>2 GTP = 3',3'-c-di-GMP + 2 diphosphate</text>
        <dbReference type="Rhea" id="RHEA:24898"/>
        <dbReference type="ChEBI" id="CHEBI:33019"/>
        <dbReference type="ChEBI" id="CHEBI:37565"/>
        <dbReference type="ChEBI" id="CHEBI:58805"/>
        <dbReference type="EC" id="2.7.7.65"/>
    </reaction>
</comment>
<protein>
    <recommendedName>
        <fullName evidence="1">diguanylate cyclase</fullName>
        <ecNumber evidence="1">2.7.7.65</ecNumber>
    </recommendedName>
</protein>
<dbReference type="Proteomes" id="UP001607151">
    <property type="component" value="Unassembled WGS sequence"/>
</dbReference>
<keyword evidence="3" id="KW-1133">Transmembrane helix</keyword>
<dbReference type="PROSITE" id="PS50887">
    <property type="entry name" value="GGDEF"/>
    <property type="match status" value="1"/>
</dbReference>
<evidence type="ECO:0000256" key="2">
    <source>
        <dbReference type="ARBA" id="ARBA00034247"/>
    </source>
</evidence>
<dbReference type="Gene3D" id="3.30.70.270">
    <property type="match status" value="1"/>
</dbReference>
<dbReference type="InterPro" id="IPR043128">
    <property type="entry name" value="Rev_trsase/Diguanyl_cyclase"/>
</dbReference>
<reference evidence="5 6" key="1">
    <citation type="submission" date="2024-10" db="EMBL/GenBank/DDBJ databases">
        <authorList>
            <person name="Yibar A."/>
            <person name="Saticioglu I.B."/>
            <person name="Duman M."/>
            <person name="Ajmi N."/>
            <person name="Gurler F."/>
            <person name="Ay H."/>
            <person name="Onuk E."/>
            <person name="Guler S."/>
            <person name="Romalde J.L."/>
        </authorList>
    </citation>
    <scope>NUCLEOTIDE SEQUENCE [LARGE SCALE GENOMIC DNA]</scope>
    <source>
        <strain evidence="5 6">14-MA-B</strain>
    </source>
</reference>
<evidence type="ECO:0000256" key="3">
    <source>
        <dbReference type="SAM" id="Phobius"/>
    </source>
</evidence>
<evidence type="ECO:0000313" key="6">
    <source>
        <dbReference type="Proteomes" id="UP001607151"/>
    </source>
</evidence>
<evidence type="ECO:0000256" key="1">
    <source>
        <dbReference type="ARBA" id="ARBA00012528"/>
    </source>
</evidence>
<accession>A0ABW7IV74</accession>
<dbReference type="EMBL" id="JBIHSN010000002">
    <property type="protein sequence ID" value="MFH0265546.1"/>
    <property type="molecule type" value="Genomic_DNA"/>
</dbReference>
<keyword evidence="3" id="KW-0472">Membrane</keyword>
<name>A0ABW7IV74_9VIBR</name>
<dbReference type="InterPro" id="IPR029787">
    <property type="entry name" value="Nucleotide_cyclase"/>
</dbReference>
<sequence length="467" mass="53592">MERLTDESSNAYLYLLFTFILCWLAYTSVTIFNYSESVVSDMKNNLSQYYTSNEKIATHLSDILLKLEDSKDANQNLQLDEIKALDIQGFNISPGQFSEYAGALVAQGDMQKLPFNLSLFLHELDLSWAEEDNNAPGAFFTYYGEGSEFAYTKSRLILKSQPPEISPARYRKDDIPFDYKPSLMTALERSYPQGRSIVILVTPVILNGQLIGDLGVRLKLEKQMLDSLGPWLSQYMALDIEFRDQKFSFGEDRFLPQLFFKQEKFNNITITAYMKTDYITEYILPWFLSMCFIMGMVYFLLNKHKKAAIRFSSLSKTDELTGLFNKRILDEIDKMGITQGTLFYLDVNDFKEINDNYGHHTGDNALRHIASGIRYCMSASDLCIRLGGDEFLIVMSTRIQQPEKVKDKLHQAISGSTFTGDITLTVSIGYSYFDDLGALTQSIHQADKQMYEEKHRYRSTEPKPTVF</sequence>
<dbReference type="PANTHER" id="PTHR45138:SF9">
    <property type="entry name" value="DIGUANYLATE CYCLASE DGCM-RELATED"/>
    <property type="match status" value="1"/>
</dbReference>
<feature type="transmembrane region" description="Helical" evidence="3">
    <location>
        <begin position="12"/>
        <end position="34"/>
    </location>
</feature>
<comment type="caution">
    <text evidence="5">The sequence shown here is derived from an EMBL/GenBank/DDBJ whole genome shotgun (WGS) entry which is preliminary data.</text>
</comment>
<keyword evidence="6" id="KW-1185">Reference proteome</keyword>
<dbReference type="EC" id="2.7.7.65" evidence="1"/>
<evidence type="ECO:0000313" key="5">
    <source>
        <dbReference type="EMBL" id="MFH0265546.1"/>
    </source>
</evidence>
<dbReference type="InterPro" id="IPR000160">
    <property type="entry name" value="GGDEF_dom"/>
</dbReference>
<dbReference type="Pfam" id="PF00990">
    <property type="entry name" value="GGDEF"/>
    <property type="match status" value="1"/>
</dbReference>
<gene>
    <name evidence="5" type="ORF">ACGRQ9_08605</name>
</gene>